<evidence type="ECO:0000256" key="3">
    <source>
        <dbReference type="ARBA" id="ARBA00022737"/>
    </source>
</evidence>
<dbReference type="InterPro" id="IPR003444">
    <property type="entry name" value="MraZ"/>
</dbReference>
<comment type="similarity">
    <text evidence="7">Belongs to the MraZ family.</text>
</comment>
<dbReference type="PANTHER" id="PTHR34701:SF1">
    <property type="entry name" value="TRANSCRIPTIONAL REGULATOR MRAZ"/>
    <property type="match status" value="1"/>
</dbReference>
<dbReference type="SUPFAM" id="SSF89447">
    <property type="entry name" value="AbrB/MazE/MraZ-like"/>
    <property type="match status" value="1"/>
</dbReference>
<proteinExistence type="inferred from homology"/>
<dbReference type="PROSITE" id="PS51740">
    <property type="entry name" value="SPOVT_ABRB"/>
    <property type="match status" value="2"/>
</dbReference>
<evidence type="ECO:0000256" key="6">
    <source>
        <dbReference type="ARBA" id="ARBA00023163"/>
    </source>
</evidence>
<keyword evidence="10" id="KW-1185">Reference proteome</keyword>
<evidence type="ECO:0000256" key="7">
    <source>
        <dbReference type="HAMAP-Rule" id="MF_01008"/>
    </source>
</evidence>
<sequence length="141" mass="16216">MFMGQYEHSIDAKGRAIVPAKYREELGDVFYVTWGVDGCLYLYPQHDWEELARKLQSLPSNQQSRLIQRQLMASASELTLDKQGRILIPAKLRKSARLEKDLVFVGMINRVEIWDKETFEAQTMGNEMSMEEAMDALGISL</sequence>
<dbReference type="EMBL" id="JACRSX010000014">
    <property type="protein sequence ID" value="MBC8562965.1"/>
    <property type="molecule type" value="Genomic_DNA"/>
</dbReference>
<dbReference type="Pfam" id="PF02381">
    <property type="entry name" value="MraZ"/>
    <property type="match status" value="2"/>
</dbReference>
<evidence type="ECO:0000256" key="2">
    <source>
        <dbReference type="ARBA" id="ARBA00022490"/>
    </source>
</evidence>
<feature type="domain" description="SpoVT-AbrB" evidence="8">
    <location>
        <begin position="5"/>
        <end position="47"/>
    </location>
</feature>
<dbReference type="InterPro" id="IPR038619">
    <property type="entry name" value="MraZ_sf"/>
</dbReference>
<dbReference type="InterPro" id="IPR035644">
    <property type="entry name" value="MraZ_C"/>
</dbReference>
<dbReference type="InterPro" id="IPR035642">
    <property type="entry name" value="MraZ_N"/>
</dbReference>
<dbReference type="PANTHER" id="PTHR34701">
    <property type="entry name" value="TRANSCRIPTIONAL REGULATOR MRAZ"/>
    <property type="match status" value="1"/>
</dbReference>
<evidence type="ECO:0000313" key="10">
    <source>
        <dbReference type="Proteomes" id="UP000606193"/>
    </source>
</evidence>
<protein>
    <recommendedName>
        <fullName evidence="1 7">Transcriptional regulator MraZ</fullName>
    </recommendedName>
</protein>
<comment type="subcellular location">
    <subcellularLocation>
        <location evidence="7">Cytoplasm</location>
        <location evidence="7">Nucleoid</location>
    </subcellularLocation>
</comment>
<feature type="domain" description="SpoVT-AbrB" evidence="8">
    <location>
        <begin position="75"/>
        <end position="118"/>
    </location>
</feature>
<keyword evidence="5 7" id="KW-0238">DNA-binding</keyword>
<dbReference type="NCBIfam" id="TIGR00242">
    <property type="entry name" value="division/cell wall cluster transcriptional repressor MraZ"/>
    <property type="match status" value="1"/>
</dbReference>
<name>A0ABR7N2W8_9FIRM</name>
<keyword evidence="4 7" id="KW-0805">Transcription regulation</keyword>
<keyword evidence="2 7" id="KW-0963">Cytoplasm</keyword>
<dbReference type="Gene3D" id="3.40.1550.20">
    <property type="entry name" value="Transcriptional regulator MraZ domain"/>
    <property type="match status" value="1"/>
</dbReference>
<evidence type="ECO:0000256" key="1">
    <source>
        <dbReference type="ARBA" id="ARBA00013860"/>
    </source>
</evidence>
<evidence type="ECO:0000256" key="5">
    <source>
        <dbReference type="ARBA" id="ARBA00023125"/>
    </source>
</evidence>
<dbReference type="RefSeq" id="WP_022464666.1">
    <property type="nucleotide sequence ID" value="NZ_JACRSX010000014.1"/>
</dbReference>
<organism evidence="9 10">
    <name type="scientific">Jutongia huaianensis</name>
    <dbReference type="NCBI Taxonomy" id="2763668"/>
    <lineage>
        <taxon>Bacteria</taxon>
        <taxon>Bacillati</taxon>
        <taxon>Bacillota</taxon>
        <taxon>Clostridia</taxon>
        <taxon>Lachnospirales</taxon>
        <taxon>Lachnospiraceae</taxon>
        <taxon>Jutongia</taxon>
    </lineage>
</organism>
<gene>
    <name evidence="7 9" type="primary">mraZ</name>
    <name evidence="9" type="ORF">H8704_10070</name>
</gene>
<dbReference type="Proteomes" id="UP000606193">
    <property type="component" value="Unassembled WGS sequence"/>
</dbReference>
<evidence type="ECO:0000259" key="8">
    <source>
        <dbReference type="PROSITE" id="PS51740"/>
    </source>
</evidence>
<dbReference type="InterPro" id="IPR037914">
    <property type="entry name" value="SpoVT-AbrB_sf"/>
</dbReference>
<dbReference type="CDD" id="cd16320">
    <property type="entry name" value="MraZ_N"/>
    <property type="match status" value="1"/>
</dbReference>
<keyword evidence="6 7" id="KW-0804">Transcription</keyword>
<accession>A0ABR7N2W8</accession>
<keyword evidence="3" id="KW-0677">Repeat</keyword>
<dbReference type="HAMAP" id="MF_01008">
    <property type="entry name" value="MraZ"/>
    <property type="match status" value="1"/>
</dbReference>
<evidence type="ECO:0000256" key="4">
    <source>
        <dbReference type="ARBA" id="ARBA00023015"/>
    </source>
</evidence>
<reference evidence="9 10" key="1">
    <citation type="submission" date="2020-08" db="EMBL/GenBank/DDBJ databases">
        <title>Genome public.</title>
        <authorList>
            <person name="Liu C."/>
            <person name="Sun Q."/>
        </authorList>
    </citation>
    <scope>NUCLEOTIDE SEQUENCE [LARGE SCALE GENOMIC DNA]</scope>
    <source>
        <strain evidence="9 10">NSJ-37</strain>
    </source>
</reference>
<dbReference type="CDD" id="cd16321">
    <property type="entry name" value="MraZ_C"/>
    <property type="match status" value="1"/>
</dbReference>
<comment type="caution">
    <text evidence="9">The sequence shown here is derived from an EMBL/GenBank/DDBJ whole genome shotgun (WGS) entry which is preliminary data.</text>
</comment>
<comment type="subunit">
    <text evidence="7">Forms oligomers.</text>
</comment>
<evidence type="ECO:0000313" key="9">
    <source>
        <dbReference type="EMBL" id="MBC8562965.1"/>
    </source>
</evidence>
<dbReference type="InterPro" id="IPR020603">
    <property type="entry name" value="MraZ_dom"/>
</dbReference>
<dbReference type="InterPro" id="IPR007159">
    <property type="entry name" value="SpoVT-AbrB_dom"/>
</dbReference>